<reference evidence="8 9" key="1">
    <citation type="submission" date="2016-11" db="EMBL/GenBank/DDBJ databases">
        <title>The macronuclear genome of Stentor coeruleus: a giant cell with tiny introns.</title>
        <authorList>
            <person name="Slabodnick M."/>
            <person name="Ruby J.G."/>
            <person name="Reiff S.B."/>
            <person name="Swart E.C."/>
            <person name="Gosai S."/>
            <person name="Prabakaran S."/>
            <person name="Witkowska E."/>
            <person name="Larue G.E."/>
            <person name="Fisher S."/>
            <person name="Freeman R.M."/>
            <person name="Gunawardena J."/>
            <person name="Chu W."/>
            <person name="Stover N.A."/>
            <person name="Gregory B.D."/>
            <person name="Nowacki M."/>
            <person name="Derisi J."/>
            <person name="Roy S.W."/>
            <person name="Marshall W.F."/>
            <person name="Sood P."/>
        </authorList>
    </citation>
    <scope>NUCLEOTIDE SEQUENCE [LARGE SCALE GENOMIC DNA]</scope>
    <source>
        <strain evidence="8">WM001</strain>
    </source>
</reference>
<comment type="caution">
    <text evidence="8">The sequence shown here is derived from an EMBL/GenBank/DDBJ whole genome shotgun (WGS) entry which is preliminary data.</text>
</comment>
<gene>
    <name evidence="8" type="ORF">SteCoe_31181</name>
</gene>
<dbReference type="InterPro" id="IPR017907">
    <property type="entry name" value="Znf_RING_CS"/>
</dbReference>
<evidence type="ECO:0008006" key="10">
    <source>
        <dbReference type="Google" id="ProtNLM"/>
    </source>
</evidence>
<keyword evidence="3" id="KW-0862">Zinc</keyword>
<feature type="domain" description="RING-type" evidence="6">
    <location>
        <begin position="118"/>
        <end position="163"/>
    </location>
</feature>
<keyword evidence="1" id="KW-0479">Metal-binding</keyword>
<keyword evidence="9" id="KW-1185">Reference proteome</keyword>
<evidence type="ECO:0000256" key="3">
    <source>
        <dbReference type="ARBA" id="ARBA00022833"/>
    </source>
</evidence>
<proteinExistence type="predicted"/>
<feature type="compositionally biased region" description="Low complexity" evidence="5">
    <location>
        <begin position="82"/>
        <end position="97"/>
    </location>
</feature>
<dbReference type="InterPro" id="IPR027370">
    <property type="entry name" value="Znf-RING_euk"/>
</dbReference>
<dbReference type="PANTHER" id="PTHR47156:SF10">
    <property type="entry name" value="E3 UBIQUITIN-PROTEIN LIGASE TRIM-21-RELATED"/>
    <property type="match status" value="1"/>
</dbReference>
<dbReference type="SUPFAM" id="SSF57850">
    <property type="entry name" value="RING/U-box"/>
    <property type="match status" value="1"/>
</dbReference>
<dbReference type="SUPFAM" id="SSF57845">
    <property type="entry name" value="B-box zinc-binding domain"/>
    <property type="match status" value="1"/>
</dbReference>
<evidence type="ECO:0000313" key="8">
    <source>
        <dbReference type="EMBL" id="OMJ70760.1"/>
    </source>
</evidence>
<dbReference type="EMBL" id="MPUH01001056">
    <property type="protein sequence ID" value="OMJ70760.1"/>
    <property type="molecule type" value="Genomic_DNA"/>
</dbReference>
<evidence type="ECO:0000259" key="6">
    <source>
        <dbReference type="PROSITE" id="PS50089"/>
    </source>
</evidence>
<dbReference type="OrthoDB" id="406716at2759"/>
<accession>A0A1R2B2B0</accession>
<dbReference type="AlphaFoldDB" id="A0A1R2B2B0"/>
<dbReference type="PANTHER" id="PTHR47156">
    <property type="entry name" value="PROTEIN CBG20824"/>
    <property type="match status" value="1"/>
</dbReference>
<dbReference type="GO" id="GO:0008270">
    <property type="term" value="F:zinc ion binding"/>
    <property type="evidence" value="ECO:0007669"/>
    <property type="project" value="UniProtKB-KW"/>
</dbReference>
<evidence type="ECO:0000256" key="5">
    <source>
        <dbReference type="SAM" id="MobiDB-lite"/>
    </source>
</evidence>
<evidence type="ECO:0000313" key="9">
    <source>
        <dbReference type="Proteomes" id="UP000187209"/>
    </source>
</evidence>
<feature type="domain" description="B box-type" evidence="7">
    <location>
        <begin position="187"/>
        <end position="226"/>
    </location>
</feature>
<keyword evidence="2 4" id="KW-0863">Zinc-finger</keyword>
<feature type="region of interest" description="Disordered" evidence="5">
    <location>
        <begin position="82"/>
        <end position="101"/>
    </location>
</feature>
<protein>
    <recommendedName>
        <fullName evidence="10">RING-type domain-containing protein</fullName>
    </recommendedName>
</protein>
<evidence type="ECO:0000259" key="7">
    <source>
        <dbReference type="PROSITE" id="PS50119"/>
    </source>
</evidence>
<dbReference type="PROSITE" id="PS50119">
    <property type="entry name" value="ZF_BBOX"/>
    <property type="match status" value="1"/>
</dbReference>
<dbReference type="SMART" id="SM00184">
    <property type="entry name" value="RING"/>
    <property type="match status" value="1"/>
</dbReference>
<dbReference type="InterPro" id="IPR000315">
    <property type="entry name" value="Znf_B-box"/>
</dbReference>
<dbReference type="Pfam" id="PF13445">
    <property type="entry name" value="zf-RING_UBOX"/>
    <property type="match status" value="1"/>
</dbReference>
<name>A0A1R2B2B0_9CILI</name>
<sequence>MSSSEHLYLSSNSSINDSFTEDQETICPYCGDSLSNDQLQYHLDTCIRYREVSNRVNSVRSRLFSALRDSLTLYRPWQDDQQSESWSYSSPDSSYESLPSTPEFSIQKQPLKISTATCPICFDCFNSEDLQPLILPKCGHTVCKKCLNHIVRSSTLVKCPVCRKINPTDLAKIPVNYALLDYSEVNETTQICTKHKLEIVGYCIEDSEVLCGACVMEHQSHECYSLDDLKVKEIAESNKKGLDSEEKQLGNLKESWLKAQNELECLEKQIHSLAESHIQQFIVIEKKICDGIKVGKKLCLAELQQICLSDEIRDIENVITLKLNCIQEEILKVRAKKEKFDELSVYDKLSKPKVLYREDEKRVPSLGPLYKVVLKLQPSPDYKKSIKKHHLLF</sequence>
<dbReference type="PROSITE" id="PS00518">
    <property type="entry name" value="ZF_RING_1"/>
    <property type="match status" value="1"/>
</dbReference>
<dbReference type="Proteomes" id="UP000187209">
    <property type="component" value="Unassembled WGS sequence"/>
</dbReference>
<dbReference type="InterPro" id="IPR013083">
    <property type="entry name" value="Znf_RING/FYVE/PHD"/>
</dbReference>
<organism evidence="8 9">
    <name type="scientific">Stentor coeruleus</name>
    <dbReference type="NCBI Taxonomy" id="5963"/>
    <lineage>
        <taxon>Eukaryota</taxon>
        <taxon>Sar</taxon>
        <taxon>Alveolata</taxon>
        <taxon>Ciliophora</taxon>
        <taxon>Postciliodesmatophora</taxon>
        <taxon>Heterotrichea</taxon>
        <taxon>Heterotrichida</taxon>
        <taxon>Stentoridae</taxon>
        <taxon>Stentor</taxon>
    </lineage>
</organism>
<dbReference type="InterPro" id="IPR052667">
    <property type="entry name" value="E3_ubiquitin-ligase_RING"/>
</dbReference>
<evidence type="ECO:0000256" key="4">
    <source>
        <dbReference type="PROSITE-ProRule" id="PRU00024"/>
    </source>
</evidence>
<dbReference type="InterPro" id="IPR001841">
    <property type="entry name" value="Znf_RING"/>
</dbReference>
<dbReference type="Gene3D" id="3.30.40.10">
    <property type="entry name" value="Zinc/RING finger domain, C3HC4 (zinc finger)"/>
    <property type="match status" value="1"/>
</dbReference>
<evidence type="ECO:0000256" key="1">
    <source>
        <dbReference type="ARBA" id="ARBA00022723"/>
    </source>
</evidence>
<dbReference type="PROSITE" id="PS50089">
    <property type="entry name" value="ZF_RING_2"/>
    <property type="match status" value="1"/>
</dbReference>
<evidence type="ECO:0000256" key="2">
    <source>
        <dbReference type="ARBA" id="ARBA00022771"/>
    </source>
</evidence>